<reference evidence="3 4" key="1">
    <citation type="submission" date="2018-07" db="EMBL/GenBank/DDBJ databases">
        <title>Genomic Encyclopedia of Type Strains, Phase IV (KMG-IV): sequencing the most valuable type-strain genomes for metagenomic binning, comparative biology and taxonomic classification.</title>
        <authorList>
            <person name="Goeker M."/>
        </authorList>
    </citation>
    <scope>NUCLEOTIDE SEQUENCE [LARGE SCALE GENOMIC DNA]</scope>
    <source>
        <strain evidence="3 4">DSM 14364</strain>
    </source>
</reference>
<comment type="caution">
    <text evidence="3">The sequence shown here is derived from an EMBL/GenBank/DDBJ whole genome shotgun (WGS) entry which is preliminary data.</text>
</comment>
<dbReference type="InterPro" id="IPR005545">
    <property type="entry name" value="YCII"/>
</dbReference>
<name>A0A370HIB9_9HYPH</name>
<dbReference type="OrthoDB" id="9807535at2"/>
<dbReference type="Proteomes" id="UP000254925">
    <property type="component" value="Unassembled WGS sequence"/>
</dbReference>
<feature type="domain" description="YCII-related" evidence="2">
    <location>
        <begin position="1"/>
        <end position="111"/>
    </location>
</feature>
<gene>
    <name evidence="3" type="ORF">DES45_107114</name>
</gene>
<dbReference type="SUPFAM" id="SSF54909">
    <property type="entry name" value="Dimeric alpha+beta barrel"/>
    <property type="match status" value="1"/>
</dbReference>
<dbReference type="AlphaFoldDB" id="A0A370HIB9"/>
<proteinExistence type="inferred from homology"/>
<organism evidence="3 4">
    <name type="scientific">Microvirga subterranea</name>
    <dbReference type="NCBI Taxonomy" id="186651"/>
    <lineage>
        <taxon>Bacteria</taxon>
        <taxon>Pseudomonadati</taxon>
        <taxon>Pseudomonadota</taxon>
        <taxon>Alphaproteobacteria</taxon>
        <taxon>Hyphomicrobiales</taxon>
        <taxon>Methylobacteriaceae</taxon>
        <taxon>Microvirga</taxon>
    </lineage>
</organism>
<dbReference type="PANTHER" id="PTHR35174:SF3">
    <property type="entry name" value="BLL7171 PROTEIN"/>
    <property type="match status" value="1"/>
</dbReference>
<dbReference type="PANTHER" id="PTHR35174">
    <property type="entry name" value="BLL7171 PROTEIN-RELATED"/>
    <property type="match status" value="1"/>
</dbReference>
<comment type="similarity">
    <text evidence="1">Belongs to the YciI family.</text>
</comment>
<sequence>MKYMLMIYRDEAAFAPGQTSGAHSGSYIAYADALKAAGVFVGGDRLQPSSTASTLRAGDGAPEILDGPYADTKEQFGGFYIIDVPDLDAALQWAARCPAVGQGAVEVRPMWVV</sequence>
<dbReference type="Gene3D" id="3.30.70.1060">
    <property type="entry name" value="Dimeric alpha+beta barrel"/>
    <property type="match status" value="1"/>
</dbReference>
<evidence type="ECO:0000259" key="2">
    <source>
        <dbReference type="Pfam" id="PF03795"/>
    </source>
</evidence>
<dbReference type="Pfam" id="PF03795">
    <property type="entry name" value="YCII"/>
    <property type="match status" value="1"/>
</dbReference>
<keyword evidence="4" id="KW-1185">Reference proteome</keyword>
<evidence type="ECO:0000256" key="1">
    <source>
        <dbReference type="ARBA" id="ARBA00007689"/>
    </source>
</evidence>
<evidence type="ECO:0000313" key="4">
    <source>
        <dbReference type="Proteomes" id="UP000254925"/>
    </source>
</evidence>
<accession>A0A370HIB9</accession>
<dbReference type="EMBL" id="QQBB01000007">
    <property type="protein sequence ID" value="RDI57197.1"/>
    <property type="molecule type" value="Genomic_DNA"/>
</dbReference>
<evidence type="ECO:0000313" key="3">
    <source>
        <dbReference type="EMBL" id="RDI57197.1"/>
    </source>
</evidence>
<dbReference type="InterPro" id="IPR011008">
    <property type="entry name" value="Dimeric_a/b-barrel"/>
</dbReference>
<protein>
    <recommendedName>
        <fullName evidence="2">YCII-related domain-containing protein</fullName>
    </recommendedName>
</protein>